<feature type="signal peptide" evidence="1">
    <location>
        <begin position="1"/>
        <end position="23"/>
    </location>
</feature>
<name>A0A5C4RYD9_PROVB</name>
<organism evidence="2 3">
    <name type="scientific">Prosthecochloris vibrioformis</name>
    <name type="common">Chlorobium vibrioforme</name>
    <dbReference type="NCBI Taxonomy" id="1098"/>
    <lineage>
        <taxon>Bacteria</taxon>
        <taxon>Pseudomonadati</taxon>
        <taxon>Chlorobiota</taxon>
        <taxon>Chlorobiia</taxon>
        <taxon>Chlorobiales</taxon>
        <taxon>Chlorobiaceae</taxon>
        <taxon>Prosthecochloris</taxon>
    </lineage>
</organism>
<feature type="chain" id="PRO_5023039500" evidence="1">
    <location>
        <begin position="24"/>
        <end position="296"/>
    </location>
</feature>
<keyword evidence="3" id="KW-1185">Reference proteome</keyword>
<dbReference type="AlphaFoldDB" id="A0A5C4RYD9"/>
<reference evidence="2 3" key="1">
    <citation type="submission" date="2019-05" db="EMBL/GenBank/DDBJ databases">
        <title>Draft Whole-Genome sequence of the green sulfur bacterium Prosthecochloris vibrioformis DSM 260.</title>
        <authorList>
            <person name="Meyer T.E."/>
            <person name="Kyndt J.A."/>
        </authorList>
    </citation>
    <scope>NUCLEOTIDE SEQUENCE [LARGE SCALE GENOMIC DNA]</scope>
    <source>
        <strain evidence="2 3">DSM 260</strain>
    </source>
</reference>
<proteinExistence type="predicted"/>
<evidence type="ECO:0000313" key="2">
    <source>
        <dbReference type="EMBL" id="TNJ36130.1"/>
    </source>
</evidence>
<gene>
    <name evidence="2" type="ORF">FGF68_08845</name>
</gene>
<dbReference type="RefSeq" id="WP_139626788.1">
    <property type="nucleotide sequence ID" value="NZ_VDCI01000008.1"/>
</dbReference>
<comment type="caution">
    <text evidence="2">The sequence shown here is derived from an EMBL/GenBank/DDBJ whole genome shotgun (WGS) entry which is preliminary data.</text>
</comment>
<keyword evidence="1" id="KW-0732">Signal</keyword>
<protein>
    <submittedName>
        <fullName evidence="2">Uncharacterized protein</fullName>
    </submittedName>
</protein>
<sequence length="296" mass="30905">MDKKTMIALVAAAVMGISGSAFAYGPDVEIDDAAAAQTGGVAAGDDVTQTEVDVDAAAAQYGGVAAGDDATSIEVEKKDVDIASNNTTEIDVEKDVDVEKNMLSNNDTDVDVEKNLLSNNDTDVDVEKNMLSNNDTDVDTDFMSNNEWDQDNSTNVDVQFDDLSLGLAFASKGSIALAAGGDMDVNAAIAENESRQENDFSGLDNITVRNGVQDKVTTETTDTEGYWSRCNYHPATTEINETVIPGSSMAAVTARQSDVNIGSGIGMNINGAFVQATNSASALAINGNSNLTSGNQ</sequence>
<dbReference type="EMBL" id="VDCI01000008">
    <property type="protein sequence ID" value="TNJ36130.1"/>
    <property type="molecule type" value="Genomic_DNA"/>
</dbReference>
<evidence type="ECO:0000256" key="1">
    <source>
        <dbReference type="SAM" id="SignalP"/>
    </source>
</evidence>
<dbReference type="Proteomes" id="UP000309544">
    <property type="component" value="Unassembled WGS sequence"/>
</dbReference>
<evidence type="ECO:0000313" key="3">
    <source>
        <dbReference type="Proteomes" id="UP000309544"/>
    </source>
</evidence>
<accession>A0A5C4RYD9</accession>